<dbReference type="PROSITE" id="PS50109">
    <property type="entry name" value="HIS_KIN"/>
    <property type="match status" value="1"/>
</dbReference>
<organism evidence="12 13">
    <name type="scientific">Jejudonia soesokkakensis</name>
    <dbReference type="NCBI Taxonomy" id="1323432"/>
    <lineage>
        <taxon>Bacteria</taxon>
        <taxon>Pseudomonadati</taxon>
        <taxon>Bacteroidota</taxon>
        <taxon>Flavobacteriia</taxon>
        <taxon>Flavobacteriales</taxon>
        <taxon>Flavobacteriaceae</taxon>
        <taxon>Jejudonia</taxon>
    </lineage>
</organism>
<dbReference type="SUPFAM" id="SSF48452">
    <property type="entry name" value="TPR-like"/>
    <property type="match status" value="2"/>
</dbReference>
<evidence type="ECO:0000256" key="8">
    <source>
        <dbReference type="ARBA" id="ARBA00023012"/>
    </source>
</evidence>
<keyword evidence="7" id="KW-0067">ATP-binding</keyword>
<keyword evidence="10" id="KW-1133">Transmembrane helix</keyword>
<dbReference type="InterPro" id="IPR011990">
    <property type="entry name" value="TPR-like_helical_dom_sf"/>
</dbReference>
<dbReference type="Pfam" id="PF02518">
    <property type="entry name" value="HATPase_c"/>
    <property type="match status" value="1"/>
</dbReference>
<dbReference type="InterPro" id="IPR050482">
    <property type="entry name" value="Sensor_HK_TwoCompSys"/>
</dbReference>
<dbReference type="SMART" id="SM00387">
    <property type="entry name" value="HATPase_c"/>
    <property type="match status" value="1"/>
</dbReference>
<dbReference type="SUPFAM" id="SSF55874">
    <property type="entry name" value="ATPase domain of HSP90 chaperone/DNA topoisomerase II/histidine kinase"/>
    <property type="match status" value="1"/>
</dbReference>
<evidence type="ECO:0000256" key="5">
    <source>
        <dbReference type="ARBA" id="ARBA00022741"/>
    </source>
</evidence>
<dbReference type="CDD" id="cd16917">
    <property type="entry name" value="HATPase_UhpB-NarQ-NarX-like"/>
    <property type="match status" value="1"/>
</dbReference>
<proteinExistence type="predicted"/>
<comment type="caution">
    <text evidence="12">The sequence shown here is derived from an EMBL/GenBank/DDBJ whole genome shotgun (WGS) entry which is preliminary data.</text>
</comment>
<feature type="transmembrane region" description="Helical" evidence="10">
    <location>
        <begin position="393"/>
        <end position="412"/>
    </location>
</feature>
<name>A0ABW2MXK0_9FLAO</name>
<dbReference type="Pfam" id="PF07730">
    <property type="entry name" value="HisKA_3"/>
    <property type="match status" value="1"/>
</dbReference>
<keyword evidence="10" id="KW-0472">Membrane</keyword>
<dbReference type="PANTHER" id="PTHR24421:SF10">
    <property type="entry name" value="NITRATE_NITRITE SENSOR PROTEIN NARQ"/>
    <property type="match status" value="1"/>
</dbReference>
<dbReference type="RefSeq" id="WP_380218484.1">
    <property type="nucleotide sequence ID" value="NZ_JBHTBN010000007.1"/>
</dbReference>
<dbReference type="InterPro" id="IPR005467">
    <property type="entry name" value="His_kinase_dom"/>
</dbReference>
<evidence type="ECO:0000256" key="1">
    <source>
        <dbReference type="ARBA" id="ARBA00000085"/>
    </source>
</evidence>
<evidence type="ECO:0000256" key="3">
    <source>
        <dbReference type="ARBA" id="ARBA00022553"/>
    </source>
</evidence>
<dbReference type="InterPro" id="IPR003594">
    <property type="entry name" value="HATPase_dom"/>
</dbReference>
<feature type="domain" description="Histidine kinase" evidence="11">
    <location>
        <begin position="459"/>
        <end position="651"/>
    </location>
</feature>
<feature type="coiled-coil region" evidence="9">
    <location>
        <begin position="354"/>
        <end position="395"/>
    </location>
</feature>
<evidence type="ECO:0000259" key="11">
    <source>
        <dbReference type="PROSITE" id="PS50109"/>
    </source>
</evidence>
<dbReference type="InterPro" id="IPR011712">
    <property type="entry name" value="Sig_transdc_His_kin_sub3_dim/P"/>
</dbReference>
<evidence type="ECO:0000256" key="2">
    <source>
        <dbReference type="ARBA" id="ARBA00012438"/>
    </source>
</evidence>
<gene>
    <name evidence="12" type="ORF">ACFQO1_12490</name>
</gene>
<evidence type="ECO:0000256" key="10">
    <source>
        <dbReference type="SAM" id="Phobius"/>
    </source>
</evidence>
<dbReference type="Gene3D" id="1.25.40.10">
    <property type="entry name" value="Tetratricopeptide repeat domain"/>
    <property type="match status" value="1"/>
</dbReference>
<evidence type="ECO:0000256" key="7">
    <source>
        <dbReference type="ARBA" id="ARBA00022840"/>
    </source>
</evidence>
<dbReference type="Proteomes" id="UP001596415">
    <property type="component" value="Unassembled WGS sequence"/>
</dbReference>
<sequence length="651" mass="74996">MNIFRNIAYLLAFGIPFLVSSQEVSKVYMDSVLSRIKTQPEKIQKKSYQELGILLNKTRPEEKASQFYEYLFKKDSSEIMKLNIYQFYWRNLSRTGKLDKAIEICKKGIALSEKYNDERFLIHYNSSIATCYHYKNKAEEALYHLNEAERLALDGTNGDMLRHVYYTKGLVYILLKDYKKAEESYLKMWEVVKNYENSATKRFVVYVLVDYFSQVDRPNELVHYTEILSELYEDANPDMPSGHMPIKDIFKKSLDPEKIPILQEAIRVSDSMNSMNSLLQTTLALTNIYNELGQSAKAIPYLKRMEIKLDSIHKPFNLKDTYQALSYTSAKAKNYQDAYTYRILQASLEDSIISENTKRNIAKLEIEFETEKKERQIAEQKLELEQKERQRKMIQYGLIALGVLLVLSLFFFRYRLKSQHTISTQNEAIQKQKITDLQQKNKLLAMSSMIEGQEAERLRIAKDLHDSLGGLLSTVKAHFTAIQNEIKQLEALNITEKTNHLIDEACVEVRRISHNMMPHALSIAGLQGAIEDAGAHLNSQGYNTTVEIKNLPRRLSETREVMIYRLIQEILSNIRKHAKAKSILIQLLGHEDLINLIVEDDGKGFVYETAVMKGGLGLKSINSRVQFLDGTIDWDTSPGNGTLITITIPVE</sequence>
<keyword evidence="8" id="KW-0902">Two-component regulatory system</keyword>
<evidence type="ECO:0000256" key="4">
    <source>
        <dbReference type="ARBA" id="ARBA00022679"/>
    </source>
</evidence>
<keyword evidence="4" id="KW-0808">Transferase</keyword>
<dbReference type="Gene3D" id="1.20.5.1930">
    <property type="match status" value="1"/>
</dbReference>
<reference evidence="13" key="1">
    <citation type="journal article" date="2019" name="Int. J. Syst. Evol. Microbiol.">
        <title>The Global Catalogue of Microorganisms (GCM) 10K type strain sequencing project: providing services to taxonomists for standard genome sequencing and annotation.</title>
        <authorList>
            <consortium name="The Broad Institute Genomics Platform"/>
            <consortium name="The Broad Institute Genome Sequencing Center for Infectious Disease"/>
            <person name="Wu L."/>
            <person name="Ma J."/>
        </authorList>
    </citation>
    <scope>NUCLEOTIDE SEQUENCE [LARGE SCALE GENOMIC DNA]</scope>
    <source>
        <strain evidence="13">CGMCC 1.16306</strain>
    </source>
</reference>
<keyword evidence="3" id="KW-0597">Phosphoprotein</keyword>
<dbReference type="PANTHER" id="PTHR24421">
    <property type="entry name" value="NITRATE/NITRITE SENSOR PROTEIN NARX-RELATED"/>
    <property type="match status" value="1"/>
</dbReference>
<dbReference type="EC" id="2.7.13.3" evidence="2"/>
<evidence type="ECO:0000256" key="9">
    <source>
        <dbReference type="SAM" id="Coils"/>
    </source>
</evidence>
<protein>
    <recommendedName>
        <fullName evidence="2">histidine kinase</fullName>
        <ecNumber evidence="2">2.7.13.3</ecNumber>
    </recommendedName>
</protein>
<evidence type="ECO:0000256" key="6">
    <source>
        <dbReference type="ARBA" id="ARBA00022777"/>
    </source>
</evidence>
<dbReference type="InterPro" id="IPR036890">
    <property type="entry name" value="HATPase_C_sf"/>
</dbReference>
<evidence type="ECO:0000313" key="13">
    <source>
        <dbReference type="Proteomes" id="UP001596415"/>
    </source>
</evidence>
<keyword evidence="5" id="KW-0547">Nucleotide-binding</keyword>
<evidence type="ECO:0000313" key="12">
    <source>
        <dbReference type="EMBL" id="MFC7358511.1"/>
    </source>
</evidence>
<keyword evidence="13" id="KW-1185">Reference proteome</keyword>
<dbReference type="GO" id="GO:0016301">
    <property type="term" value="F:kinase activity"/>
    <property type="evidence" value="ECO:0007669"/>
    <property type="project" value="UniProtKB-KW"/>
</dbReference>
<comment type="catalytic activity">
    <reaction evidence="1">
        <text>ATP + protein L-histidine = ADP + protein N-phospho-L-histidine.</text>
        <dbReference type="EC" id="2.7.13.3"/>
    </reaction>
</comment>
<keyword evidence="9" id="KW-0175">Coiled coil</keyword>
<accession>A0ABW2MXK0</accession>
<keyword evidence="10" id="KW-0812">Transmembrane</keyword>
<keyword evidence="6 12" id="KW-0418">Kinase</keyword>
<dbReference type="EMBL" id="JBHTBN010000007">
    <property type="protein sequence ID" value="MFC7358511.1"/>
    <property type="molecule type" value="Genomic_DNA"/>
</dbReference>
<dbReference type="Gene3D" id="3.30.565.10">
    <property type="entry name" value="Histidine kinase-like ATPase, C-terminal domain"/>
    <property type="match status" value="1"/>
</dbReference>